<dbReference type="GeneID" id="41979717"/>
<dbReference type="AlphaFoldDB" id="A0A507B4S0"/>
<feature type="compositionally biased region" description="Basic residues" evidence="6">
    <location>
        <begin position="1"/>
        <end position="10"/>
    </location>
</feature>
<name>A0A507B4S0_9PEZI</name>
<evidence type="ECO:0000256" key="5">
    <source>
        <dbReference type="RuleBase" id="RU368021"/>
    </source>
</evidence>
<comment type="caution">
    <text evidence="8">The sequence shown here is derived from an EMBL/GenBank/DDBJ whole genome shotgun (WGS) entry which is preliminary data.</text>
</comment>
<dbReference type="InParanoid" id="A0A507B4S0"/>
<keyword evidence="5" id="KW-0690">Ribosome biogenesis</keyword>
<keyword evidence="9" id="KW-1185">Reference proteome</keyword>
<evidence type="ECO:0000259" key="7">
    <source>
        <dbReference type="Pfam" id="PF12333"/>
    </source>
</evidence>
<dbReference type="Pfam" id="PF12333">
    <property type="entry name" value="Ipi1_N"/>
    <property type="match status" value="1"/>
</dbReference>
<reference evidence="8 9" key="1">
    <citation type="submission" date="2019-06" db="EMBL/GenBank/DDBJ databases">
        <title>Draft genome sequence of the filamentous fungus Phialemoniopsis curvata isolated from diesel fuel.</title>
        <authorList>
            <person name="Varaljay V.A."/>
            <person name="Lyon W.J."/>
            <person name="Crouch A.L."/>
            <person name="Drake C.E."/>
            <person name="Hollomon J.M."/>
            <person name="Nadeau L.J."/>
            <person name="Nunn H.S."/>
            <person name="Stevenson B.S."/>
            <person name="Bojanowski C.L."/>
            <person name="Crookes-Goodson W.J."/>
        </authorList>
    </citation>
    <scope>NUCLEOTIDE SEQUENCE [LARGE SCALE GENOMIC DNA]</scope>
    <source>
        <strain evidence="8 9">D216</strain>
    </source>
</reference>
<comment type="subcellular location">
    <subcellularLocation>
        <location evidence="2 5">Nucleus</location>
    </subcellularLocation>
</comment>
<dbReference type="PANTHER" id="PTHR16056:SF2">
    <property type="entry name" value="TESTIS-EXPRESSED PROTEIN 10"/>
    <property type="match status" value="1"/>
</dbReference>
<dbReference type="InterPro" id="IPR016024">
    <property type="entry name" value="ARM-type_fold"/>
</dbReference>
<comment type="function">
    <text evidence="1 5">Component of the RIX1 complex required for processing of ITS2 sequences from 35S pre-rRNA.</text>
</comment>
<evidence type="ECO:0000256" key="3">
    <source>
        <dbReference type="ARBA" id="ARBA00006427"/>
    </source>
</evidence>
<dbReference type="RefSeq" id="XP_030998973.1">
    <property type="nucleotide sequence ID" value="XM_031135093.1"/>
</dbReference>
<feature type="domain" description="Pre-rRNA-processing protein Ipi1 N-terminal" evidence="7">
    <location>
        <begin position="131"/>
        <end position="236"/>
    </location>
</feature>
<dbReference type="GO" id="GO:0005634">
    <property type="term" value="C:nucleus"/>
    <property type="evidence" value="ECO:0007669"/>
    <property type="project" value="UniProtKB-SubCell"/>
</dbReference>
<comment type="similarity">
    <text evidence="3 5">Belongs to the IPI1/TEX10 family.</text>
</comment>
<sequence length="340" mass="37294">MGSSNRKKKEKQKDFQKTKLKVGKTKPKASNFTDTSFKSKAIVVAQQSLSEDAPDPVEQFKHNLSLAATSRSDSQRKDALAFLTGQLSVNPPNNPVGTPVVLSKLLPLVSDASAPVRTQLLKLFRALPAPEVRPVAEKILLFIRAGVTHLSAEIRDDTLSVMEWLLDVAGDEVVSCPGGWMKTLNSFAAMMGWSTLVPSTSSKTSKGWTSAPKSTFGALKGGQSYARQISVLAKFLDIGFHPEKRSAHNPQMYWDNLNRVSRATNPFAYLNIFGAPRDEDGEMYADREDRQRAFNRKWRSLMTKAVDEAKKEGGAVGRAAATLDQVLKEGMGDYDETVSG</sequence>
<dbReference type="SUPFAM" id="SSF48371">
    <property type="entry name" value="ARM repeat"/>
    <property type="match status" value="1"/>
</dbReference>
<dbReference type="PANTHER" id="PTHR16056">
    <property type="entry name" value="REGULATOR OF MICROTUBULE DYNAMICS PROTEIN"/>
    <property type="match status" value="1"/>
</dbReference>
<organism evidence="8 9">
    <name type="scientific">Thyridium curvatum</name>
    <dbReference type="NCBI Taxonomy" id="1093900"/>
    <lineage>
        <taxon>Eukaryota</taxon>
        <taxon>Fungi</taxon>
        <taxon>Dikarya</taxon>
        <taxon>Ascomycota</taxon>
        <taxon>Pezizomycotina</taxon>
        <taxon>Sordariomycetes</taxon>
        <taxon>Sordariomycetidae</taxon>
        <taxon>Thyridiales</taxon>
        <taxon>Thyridiaceae</taxon>
        <taxon>Thyridium</taxon>
    </lineage>
</organism>
<keyword evidence="5" id="KW-0698">rRNA processing</keyword>
<dbReference type="Proteomes" id="UP000319257">
    <property type="component" value="Unassembled WGS sequence"/>
</dbReference>
<evidence type="ECO:0000256" key="2">
    <source>
        <dbReference type="ARBA" id="ARBA00004123"/>
    </source>
</evidence>
<evidence type="ECO:0000313" key="8">
    <source>
        <dbReference type="EMBL" id="TPX17262.1"/>
    </source>
</evidence>
<keyword evidence="4 5" id="KW-0539">Nucleus</keyword>
<dbReference type="EMBL" id="SKBQ01000149">
    <property type="protein sequence ID" value="TPX17262.1"/>
    <property type="molecule type" value="Genomic_DNA"/>
</dbReference>
<dbReference type="InterPro" id="IPR024679">
    <property type="entry name" value="Ipi1_N"/>
</dbReference>
<feature type="region of interest" description="Disordered" evidence="6">
    <location>
        <begin position="1"/>
        <end position="32"/>
    </location>
</feature>
<dbReference type="GO" id="GO:0120330">
    <property type="term" value="C:rixosome complex"/>
    <property type="evidence" value="ECO:0007669"/>
    <property type="project" value="UniProtKB-UniRule"/>
</dbReference>
<evidence type="ECO:0000256" key="1">
    <source>
        <dbReference type="ARBA" id="ARBA00002355"/>
    </source>
</evidence>
<comment type="subunit">
    <text evidence="5">Component of the RIX1 complex.</text>
</comment>
<gene>
    <name evidence="8" type="ORF">E0L32_012270</name>
</gene>
<evidence type="ECO:0000256" key="6">
    <source>
        <dbReference type="SAM" id="MobiDB-lite"/>
    </source>
</evidence>
<feature type="compositionally biased region" description="Basic residues" evidence="6">
    <location>
        <begin position="18"/>
        <end position="27"/>
    </location>
</feature>
<protein>
    <recommendedName>
        <fullName evidence="5">Pre-rRNA-processing protein</fullName>
    </recommendedName>
</protein>
<dbReference type="FunCoup" id="A0A507B4S0">
    <property type="interactions" value="213"/>
</dbReference>
<accession>A0A507B4S0</accession>
<evidence type="ECO:0000256" key="4">
    <source>
        <dbReference type="ARBA" id="ARBA00023242"/>
    </source>
</evidence>
<dbReference type="GO" id="GO:0006364">
    <property type="term" value="P:rRNA processing"/>
    <property type="evidence" value="ECO:0007669"/>
    <property type="project" value="UniProtKB-UniRule"/>
</dbReference>
<dbReference type="OrthoDB" id="361362at2759"/>
<proteinExistence type="inferred from homology"/>
<dbReference type="STRING" id="1093900.A0A507B4S0"/>
<evidence type="ECO:0000313" key="9">
    <source>
        <dbReference type="Proteomes" id="UP000319257"/>
    </source>
</evidence>